<accession>A0AAU9T2Q2</accession>
<dbReference type="InterPro" id="IPR050796">
    <property type="entry name" value="SCF_F-box_component"/>
</dbReference>
<dbReference type="InterPro" id="IPR017451">
    <property type="entry name" value="F-box-assoc_interact_dom"/>
</dbReference>
<gene>
    <name evidence="2" type="ORF">TAV2_LOCUS25755</name>
</gene>
<dbReference type="InterPro" id="IPR013187">
    <property type="entry name" value="F-box-assoc_dom_typ3"/>
</dbReference>
<dbReference type="NCBIfam" id="TIGR01640">
    <property type="entry name" value="F_box_assoc_1"/>
    <property type="match status" value="1"/>
</dbReference>
<dbReference type="Pfam" id="PF08268">
    <property type="entry name" value="FBA_3"/>
    <property type="match status" value="1"/>
</dbReference>
<dbReference type="EMBL" id="OU466863">
    <property type="protein sequence ID" value="CAH2078269.1"/>
    <property type="molecule type" value="Genomic_DNA"/>
</dbReference>
<protein>
    <recommendedName>
        <fullName evidence="1">F-box associated beta-propeller type 3 domain-containing protein</fullName>
    </recommendedName>
</protein>
<sequence length="277" mass="32508">MALLNPSTRKIRRLPIEPVDFPVSLITPEFLFYGLGYDSVHEDYKVVRMIQYRKVKGDDLVSYEIKVFSLKRNSWKRVKLLLEIQMLFFYFYYHVLYRRGNGVQVGNGLHWILPRRHGVIAMNTIVRFDLASEEFGTIGFPRELFCEDRMDICALDGCLCAMGYHEFTHADVWIKRESWSKLFKVTKPESVAALDFMRPMLYSKDRSKVLLEINIGKLVWFDLESRSFQTLGIKGCDDGSWSAEIVLSSLVLGCKGDPRRAREDKRMMSYIRWYPRL</sequence>
<evidence type="ECO:0000313" key="3">
    <source>
        <dbReference type="Proteomes" id="UP000836841"/>
    </source>
</evidence>
<dbReference type="AlphaFoldDB" id="A0AAU9T2Q2"/>
<dbReference type="PANTHER" id="PTHR31672">
    <property type="entry name" value="BNACNNG10540D PROTEIN"/>
    <property type="match status" value="1"/>
</dbReference>
<evidence type="ECO:0000259" key="1">
    <source>
        <dbReference type="Pfam" id="PF08268"/>
    </source>
</evidence>
<organism evidence="2 3">
    <name type="scientific">Thlaspi arvense</name>
    <name type="common">Field penny-cress</name>
    <dbReference type="NCBI Taxonomy" id="13288"/>
    <lineage>
        <taxon>Eukaryota</taxon>
        <taxon>Viridiplantae</taxon>
        <taxon>Streptophyta</taxon>
        <taxon>Embryophyta</taxon>
        <taxon>Tracheophyta</taxon>
        <taxon>Spermatophyta</taxon>
        <taxon>Magnoliopsida</taxon>
        <taxon>eudicotyledons</taxon>
        <taxon>Gunneridae</taxon>
        <taxon>Pentapetalae</taxon>
        <taxon>rosids</taxon>
        <taxon>malvids</taxon>
        <taxon>Brassicales</taxon>
        <taxon>Brassicaceae</taxon>
        <taxon>Thlaspideae</taxon>
        <taxon>Thlaspi</taxon>
    </lineage>
</organism>
<dbReference type="PANTHER" id="PTHR31672:SF13">
    <property type="entry name" value="F-BOX PROTEIN CPR30-LIKE"/>
    <property type="match status" value="1"/>
</dbReference>
<evidence type="ECO:0000313" key="2">
    <source>
        <dbReference type="EMBL" id="CAH2078269.1"/>
    </source>
</evidence>
<name>A0AAU9T2Q2_THLAR</name>
<feature type="domain" description="F-box associated beta-propeller type 3" evidence="1">
    <location>
        <begin position="3"/>
        <end position="192"/>
    </location>
</feature>
<dbReference type="Proteomes" id="UP000836841">
    <property type="component" value="Chromosome 7"/>
</dbReference>
<proteinExistence type="predicted"/>
<reference evidence="2 3" key="1">
    <citation type="submission" date="2022-03" db="EMBL/GenBank/DDBJ databases">
        <authorList>
            <person name="Nunn A."/>
            <person name="Chopra R."/>
            <person name="Nunn A."/>
            <person name="Contreras Garrido A."/>
        </authorList>
    </citation>
    <scope>NUCLEOTIDE SEQUENCE [LARGE SCALE GENOMIC DNA]</scope>
</reference>
<keyword evidence="3" id="KW-1185">Reference proteome</keyword>